<dbReference type="PANTHER" id="PTHR33204:SF37">
    <property type="entry name" value="HTH-TYPE TRANSCRIPTIONAL REGULATOR YODB"/>
    <property type="match status" value="1"/>
</dbReference>
<dbReference type="InterPro" id="IPR002577">
    <property type="entry name" value="HTH_HxlR"/>
</dbReference>
<dbReference type="Proteomes" id="UP001219037">
    <property type="component" value="Chromosome"/>
</dbReference>
<dbReference type="InterPro" id="IPR036388">
    <property type="entry name" value="WH-like_DNA-bd_sf"/>
</dbReference>
<gene>
    <name evidence="5" type="ORF">P8192_14365</name>
</gene>
<accession>A0ABY8H778</accession>
<keyword evidence="1" id="KW-0805">Transcription regulation</keyword>
<protein>
    <submittedName>
        <fullName evidence="5">Helix-turn-helix domain-containing protein</fullName>
    </submittedName>
</protein>
<proteinExistence type="predicted"/>
<evidence type="ECO:0000259" key="4">
    <source>
        <dbReference type="PROSITE" id="PS51118"/>
    </source>
</evidence>
<reference evidence="5 6" key="1">
    <citation type="submission" date="2023-04" db="EMBL/GenBank/DDBJ databases">
        <title>Funneling lignin-derived compounds into biodiesel using alkali-halophilic Citricoccus sp. P2.</title>
        <authorList>
            <person name="Luo C.-B."/>
        </authorList>
    </citation>
    <scope>NUCLEOTIDE SEQUENCE [LARGE SCALE GENOMIC DNA]</scope>
    <source>
        <strain evidence="5 6">P2</strain>
    </source>
</reference>
<evidence type="ECO:0000313" key="5">
    <source>
        <dbReference type="EMBL" id="WFP16540.1"/>
    </source>
</evidence>
<dbReference type="RefSeq" id="WP_270106829.1">
    <property type="nucleotide sequence ID" value="NZ_CP121252.1"/>
</dbReference>
<dbReference type="EMBL" id="CP121252">
    <property type="protein sequence ID" value="WFP16540.1"/>
    <property type="molecule type" value="Genomic_DNA"/>
</dbReference>
<name>A0ABY8H778_9MICC</name>
<dbReference type="PANTHER" id="PTHR33204">
    <property type="entry name" value="TRANSCRIPTIONAL REGULATOR, MARR FAMILY"/>
    <property type="match status" value="1"/>
</dbReference>
<sequence>MTFDPDAEAEAEDFAPDVFSSACTSRTALQHLTGRWGSLIMVALKLSGEPMRFGEIRRRIDGVSERMLSQTLGQLERDGMVVRTVHSTIPPNVDYGLTPLGVKVAVPLAELTAVVEAELPQVIAAQQEYDATAPQR</sequence>
<keyword evidence="3" id="KW-0804">Transcription</keyword>
<dbReference type="Pfam" id="PF01638">
    <property type="entry name" value="HxlR"/>
    <property type="match status" value="1"/>
</dbReference>
<evidence type="ECO:0000313" key="6">
    <source>
        <dbReference type="Proteomes" id="UP001219037"/>
    </source>
</evidence>
<organism evidence="5 6">
    <name type="scientific">Citricoccus muralis</name>
    <dbReference type="NCBI Taxonomy" id="169134"/>
    <lineage>
        <taxon>Bacteria</taxon>
        <taxon>Bacillati</taxon>
        <taxon>Actinomycetota</taxon>
        <taxon>Actinomycetes</taxon>
        <taxon>Micrococcales</taxon>
        <taxon>Micrococcaceae</taxon>
        <taxon>Citricoccus</taxon>
    </lineage>
</organism>
<evidence type="ECO:0000256" key="3">
    <source>
        <dbReference type="ARBA" id="ARBA00023163"/>
    </source>
</evidence>
<dbReference type="InterPro" id="IPR036390">
    <property type="entry name" value="WH_DNA-bd_sf"/>
</dbReference>
<dbReference type="Gene3D" id="1.10.10.10">
    <property type="entry name" value="Winged helix-like DNA-binding domain superfamily/Winged helix DNA-binding domain"/>
    <property type="match status" value="1"/>
</dbReference>
<dbReference type="SUPFAM" id="SSF46785">
    <property type="entry name" value="Winged helix' DNA-binding domain"/>
    <property type="match status" value="1"/>
</dbReference>
<keyword evidence="6" id="KW-1185">Reference proteome</keyword>
<evidence type="ECO:0000256" key="2">
    <source>
        <dbReference type="ARBA" id="ARBA00023125"/>
    </source>
</evidence>
<keyword evidence="2" id="KW-0238">DNA-binding</keyword>
<feature type="domain" description="HTH hxlR-type" evidence="4">
    <location>
        <begin position="23"/>
        <end position="123"/>
    </location>
</feature>
<evidence type="ECO:0000256" key="1">
    <source>
        <dbReference type="ARBA" id="ARBA00023015"/>
    </source>
</evidence>
<dbReference type="PROSITE" id="PS51118">
    <property type="entry name" value="HTH_HXLR"/>
    <property type="match status" value="1"/>
</dbReference>